<keyword evidence="1" id="KW-0963">Cytoplasm</keyword>
<organism evidence="2 3">
    <name type="scientific">Bullifex porci</name>
    <dbReference type="NCBI Taxonomy" id="2606638"/>
    <lineage>
        <taxon>Bacteria</taxon>
        <taxon>Pseudomonadati</taxon>
        <taxon>Spirochaetota</taxon>
        <taxon>Spirochaetia</taxon>
        <taxon>Spirochaetales</taxon>
        <taxon>Spirochaetaceae</taxon>
        <taxon>Bullifex</taxon>
    </lineage>
</organism>
<evidence type="ECO:0000313" key="2">
    <source>
        <dbReference type="EMBL" id="MSU06015.1"/>
    </source>
</evidence>
<dbReference type="PANTHER" id="PTHR33867:SF1">
    <property type="entry name" value="RIBOSOME MATURATION FACTOR RIMP"/>
    <property type="match status" value="1"/>
</dbReference>
<keyword evidence="3" id="KW-1185">Reference proteome</keyword>
<keyword evidence="1" id="KW-0690">Ribosome biogenesis</keyword>
<dbReference type="PANTHER" id="PTHR33867">
    <property type="entry name" value="RIBOSOME MATURATION FACTOR RIMP"/>
    <property type="match status" value="1"/>
</dbReference>
<comment type="function">
    <text evidence="1">Required for maturation of 30S ribosomal subunits.</text>
</comment>
<comment type="caution">
    <text evidence="2">The sequence shown here is derived from an EMBL/GenBank/DDBJ whole genome shotgun (WGS) entry which is preliminary data.</text>
</comment>
<dbReference type="InterPro" id="IPR036847">
    <property type="entry name" value="RimP_C_sf"/>
</dbReference>
<gene>
    <name evidence="1" type="primary">rimP</name>
    <name evidence="2" type="ORF">FYJ80_04380</name>
</gene>
<sequence length="163" mass="18551">MLSNNIRSSALFNELSELLSGMDLKVVDCVKNETAQGIQLIVTIFSPNREVNTDDLAEVYNILYPRYSVIFQDRDLSLEVSSPGLTRNLKDFYEFSLFIGKLVRVYSTTYSCWVEGYISSNSDESVTLTSALIIDTNETKEELVLSYGEIQKAKLAYRWEDSK</sequence>
<proteinExistence type="inferred from homology"/>
<dbReference type="AlphaFoldDB" id="A0A7X2PBT6"/>
<dbReference type="EMBL" id="VUNN01000005">
    <property type="protein sequence ID" value="MSU06015.1"/>
    <property type="molecule type" value="Genomic_DNA"/>
</dbReference>
<dbReference type="InterPro" id="IPR003728">
    <property type="entry name" value="Ribosome_maturation_RimP"/>
</dbReference>
<dbReference type="GO" id="GO:0006412">
    <property type="term" value="P:translation"/>
    <property type="evidence" value="ECO:0007669"/>
    <property type="project" value="TreeGrafter"/>
</dbReference>
<dbReference type="HAMAP" id="MF_01077">
    <property type="entry name" value="RimP"/>
    <property type="match status" value="1"/>
</dbReference>
<comment type="subcellular location">
    <subcellularLocation>
        <location evidence="1">Cytoplasm</location>
    </subcellularLocation>
</comment>
<reference evidence="2 3" key="1">
    <citation type="submission" date="2019-08" db="EMBL/GenBank/DDBJ databases">
        <title>In-depth cultivation of the pig gut microbiome towards novel bacterial diversity and tailored functional studies.</title>
        <authorList>
            <person name="Wylensek D."/>
            <person name="Hitch T.C.A."/>
            <person name="Clavel T."/>
        </authorList>
    </citation>
    <scope>NUCLEOTIDE SEQUENCE [LARGE SCALE GENOMIC DNA]</scope>
    <source>
        <strain evidence="2 3">NM-380-WT-3C1</strain>
    </source>
</reference>
<dbReference type="SUPFAM" id="SSF75420">
    <property type="entry name" value="YhbC-like, N-terminal domain"/>
    <property type="match status" value="1"/>
</dbReference>
<comment type="similarity">
    <text evidence="1">Belongs to the RimP family.</text>
</comment>
<accession>A0A7X2PBT6</accession>
<evidence type="ECO:0000256" key="1">
    <source>
        <dbReference type="HAMAP-Rule" id="MF_01077"/>
    </source>
</evidence>
<dbReference type="GO" id="GO:0000028">
    <property type="term" value="P:ribosomal small subunit assembly"/>
    <property type="evidence" value="ECO:0007669"/>
    <property type="project" value="TreeGrafter"/>
</dbReference>
<dbReference type="GO" id="GO:0005829">
    <property type="term" value="C:cytosol"/>
    <property type="evidence" value="ECO:0007669"/>
    <property type="project" value="TreeGrafter"/>
</dbReference>
<dbReference type="RefSeq" id="WP_154424990.1">
    <property type="nucleotide sequence ID" value="NZ_VUNN01000005.1"/>
</dbReference>
<protein>
    <recommendedName>
        <fullName evidence="1">Ribosome maturation factor RimP</fullName>
    </recommendedName>
</protein>
<dbReference type="Proteomes" id="UP000460549">
    <property type="component" value="Unassembled WGS sequence"/>
</dbReference>
<dbReference type="SUPFAM" id="SSF74942">
    <property type="entry name" value="YhbC-like, C-terminal domain"/>
    <property type="match status" value="1"/>
</dbReference>
<name>A0A7X2PBT6_9SPIO</name>
<evidence type="ECO:0000313" key="3">
    <source>
        <dbReference type="Proteomes" id="UP000460549"/>
    </source>
</evidence>
<dbReference type="InterPro" id="IPR035956">
    <property type="entry name" value="RimP_N_sf"/>
</dbReference>